<dbReference type="EMBL" id="BMFY01000019">
    <property type="protein sequence ID" value="GGA27053.1"/>
    <property type="molecule type" value="Genomic_DNA"/>
</dbReference>
<keyword evidence="7" id="KW-0662">Pyridine nucleotide biosynthesis</keyword>
<comment type="cofactor">
    <cofactor evidence="1">
        <name>FAD</name>
        <dbReference type="ChEBI" id="CHEBI:57692"/>
    </cofactor>
</comment>
<evidence type="ECO:0000256" key="4">
    <source>
        <dbReference type="ARBA" id="ARBA00012173"/>
    </source>
</evidence>
<dbReference type="SUPFAM" id="SSF46977">
    <property type="entry name" value="Succinate dehydrogenase/fumarate reductase flavoprotein C-terminal domain"/>
    <property type="match status" value="1"/>
</dbReference>
<keyword evidence="17" id="KW-1185">Reference proteome</keyword>
<keyword evidence="6" id="KW-0285">Flavoprotein</keyword>
<dbReference type="GO" id="GO:0034628">
    <property type="term" value="P:'de novo' NAD+ biosynthetic process from L-aspartate"/>
    <property type="evidence" value="ECO:0007669"/>
    <property type="project" value="TreeGrafter"/>
</dbReference>
<feature type="compositionally biased region" description="Low complexity" evidence="13">
    <location>
        <begin position="365"/>
        <end position="379"/>
    </location>
</feature>
<reference evidence="16" key="2">
    <citation type="submission" date="2020-09" db="EMBL/GenBank/DDBJ databases">
        <authorList>
            <person name="Sun Q."/>
            <person name="Zhou Y."/>
        </authorList>
    </citation>
    <scope>NUCLEOTIDE SEQUENCE</scope>
    <source>
        <strain evidence="16">CGMCC 1.12785</strain>
    </source>
</reference>
<accession>A0A8J2U126</accession>
<sequence length="500" mass="50774">MQVLCEGGPEAIAVLERYGVVFDRAPGGQRALGREGAHSTSRILHAGGDGTGAAIAAALIARLRERARAGLLHVREESAVADLLVSAGAAGRRAHGVRLLDGTEMHADAVVLATGGAGQVFARTTNPDVCTGDGVALALRAGAAVEDLEFVQFHPTVLDQDAVCSSPAPAAGGGPFLISEAVRGEGAVLIDADGRRFMPGVHPDAELAPRDVVARAIDARARLTGHPVHLDATGLGRDFLRRRFPGIDAGLRARGVDWAVDPVPVTPAAHYLMGGIVTDLSGRTSLPGLYTAGETARTGVHGANRLASNSLLEGVVFGKASAEAIMAGLAAAPAAALSGTPVSASWTDAPLPSQRRAAARDGAQPVAGSGAAPAFPASGATASVPAFSRERLQALMWEHCGLVRTTEGLDAAAAVLAAWASGPTPNGSSAPLSREQAEDRNLLAVAQAMVAAARRRTESIGAHHLAGDALPSPVPRPGARSAMHTTTSGSRTAVAGKESR</sequence>
<proteinExistence type="inferred from homology"/>
<comment type="similarity">
    <text evidence="3">Belongs to the FAD-dependent oxidoreductase 2 family. NadB subfamily.</text>
</comment>
<dbReference type="GO" id="GO:0033765">
    <property type="term" value="F:steroid dehydrogenase activity, acting on the CH-CH group of donors"/>
    <property type="evidence" value="ECO:0007669"/>
    <property type="project" value="UniProtKB-ARBA"/>
</dbReference>
<dbReference type="Pfam" id="PF00890">
    <property type="entry name" value="FAD_binding_2"/>
    <property type="match status" value="1"/>
</dbReference>
<dbReference type="EC" id="1.4.3.16" evidence="4"/>
<feature type="region of interest" description="Disordered" evidence="13">
    <location>
        <begin position="354"/>
        <end position="379"/>
    </location>
</feature>
<evidence type="ECO:0000256" key="6">
    <source>
        <dbReference type="ARBA" id="ARBA00022630"/>
    </source>
</evidence>
<comment type="function">
    <text evidence="10">Catalyzes the oxidation of L-aspartate to iminoaspartate, the first step in the de novo biosynthesis of NAD(+).</text>
</comment>
<evidence type="ECO:0000256" key="7">
    <source>
        <dbReference type="ARBA" id="ARBA00022642"/>
    </source>
</evidence>
<dbReference type="PANTHER" id="PTHR42716:SF2">
    <property type="entry name" value="L-ASPARTATE OXIDASE, CHLOROPLASTIC"/>
    <property type="match status" value="1"/>
</dbReference>
<name>A0A8J2U126_9MICO</name>
<feature type="region of interest" description="Disordered" evidence="13">
    <location>
        <begin position="462"/>
        <end position="500"/>
    </location>
</feature>
<dbReference type="Proteomes" id="UP000616114">
    <property type="component" value="Unassembled WGS sequence"/>
</dbReference>
<keyword evidence="8" id="KW-0274">FAD</keyword>
<comment type="caution">
    <text evidence="16">The sequence shown here is derived from an EMBL/GenBank/DDBJ whole genome shotgun (WGS) entry which is preliminary data.</text>
</comment>
<dbReference type="Gene3D" id="3.50.50.60">
    <property type="entry name" value="FAD/NAD(P)-binding domain"/>
    <property type="match status" value="1"/>
</dbReference>
<dbReference type="FunFam" id="3.90.700.10:FF:000002">
    <property type="entry name" value="L-aspartate oxidase"/>
    <property type="match status" value="1"/>
</dbReference>
<dbReference type="Gene3D" id="1.20.58.100">
    <property type="entry name" value="Fumarate reductase/succinate dehydrogenase flavoprotein-like, C-terminal domain"/>
    <property type="match status" value="1"/>
</dbReference>
<keyword evidence="9" id="KW-0560">Oxidoreductase</keyword>
<evidence type="ECO:0000256" key="10">
    <source>
        <dbReference type="ARBA" id="ARBA00029426"/>
    </source>
</evidence>
<evidence type="ECO:0000256" key="2">
    <source>
        <dbReference type="ARBA" id="ARBA00004950"/>
    </source>
</evidence>
<evidence type="ECO:0000256" key="9">
    <source>
        <dbReference type="ARBA" id="ARBA00023002"/>
    </source>
</evidence>
<reference evidence="16" key="1">
    <citation type="journal article" date="2014" name="Int. J. Syst. Evol. Microbiol.">
        <title>Complete genome sequence of Corynebacterium casei LMG S-19264T (=DSM 44701T), isolated from a smear-ripened cheese.</title>
        <authorList>
            <consortium name="US DOE Joint Genome Institute (JGI-PGF)"/>
            <person name="Walter F."/>
            <person name="Albersmeier A."/>
            <person name="Kalinowski J."/>
            <person name="Ruckert C."/>
        </authorList>
    </citation>
    <scope>NUCLEOTIDE SEQUENCE</scope>
    <source>
        <strain evidence="16">CGMCC 1.12785</strain>
    </source>
</reference>
<dbReference type="InterPro" id="IPR003953">
    <property type="entry name" value="FAD-dep_OxRdtase_2_FAD-bd"/>
</dbReference>
<evidence type="ECO:0000313" key="16">
    <source>
        <dbReference type="EMBL" id="GGA27053.1"/>
    </source>
</evidence>
<evidence type="ECO:0000313" key="17">
    <source>
        <dbReference type="Proteomes" id="UP000616114"/>
    </source>
</evidence>
<evidence type="ECO:0000256" key="8">
    <source>
        <dbReference type="ARBA" id="ARBA00022827"/>
    </source>
</evidence>
<comment type="pathway">
    <text evidence="2">Cofactor biosynthesis; NAD(+) biosynthesis; iminoaspartate from L-aspartate (oxidase route): step 1/1.</text>
</comment>
<dbReference type="InterPro" id="IPR015939">
    <property type="entry name" value="Fum_Rdtase/Succ_DH_flav-like_C"/>
</dbReference>
<dbReference type="InterPro" id="IPR027477">
    <property type="entry name" value="Succ_DH/fumarate_Rdtase_cat_sf"/>
</dbReference>
<dbReference type="PANTHER" id="PTHR42716">
    <property type="entry name" value="L-ASPARTATE OXIDASE"/>
    <property type="match status" value="1"/>
</dbReference>
<evidence type="ECO:0000256" key="5">
    <source>
        <dbReference type="ARBA" id="ARBA00021901"/>
    </source>
</evidence>
<evidence type="ECO:0000259" key="15">
    <source>
        <dbReference type="Pfam" id="PF02910"/>
    </source>
</evidence>
<evidence type="ECO:0000256" key="3">
    <source>
        <dbReference type="ARBA" id="ARBA00008562"/>
    </source>
</evidence>
<gene>
    <name evidence="16" type="ORF">GCM10011333_32350</name>
</gene>
<dbReference type="SUPFAM" id="SSF56425">
    <property type="entry name" value="Succinate dehydrogenase/fumarate reductase flavoprotein, catalytic domain"/>
    <property type="match status" value="1"/>
</dbReference>
<dbReference type="InterPro" id="IPR037099">
    <property type="entry name" value="Fum_R/Succ_DH_flav-like_C_sf"/>
</dbReference>
<dbReference type="Gene3D" id="3.90.700.10">
    <property type="entry name" value="Succinate dehydrogenase/fumarate reductase flavoprotein, catalytic domain"/>
    <property type="match status" value="1"/>
</dbReference>
<dbReference type="Pfam" id="PF02910">
    <property type="entry name" value="Succ_DH_flav_C"/>
    <property type="match status" value="1"/>
</dbReference>
<organism evidence="16 17">
    <name type="scientific">Sediminivirga luteola</name>
    <dbReference type="NCBI Taxonomy" id="1774748"/>
    <lineage>
        <taxon>Bacteria</taxon>
        <taxon>Bacillati</taxon>
        <taxon>Actinomycetota</taxon>
        <taxon>Actinomycetes</taxon>
        <taxon>Micrococcales</taxon>
        <taxon>Brevibacteriaceae</taxon>
        <taxon>Sediminivirga</taxon>
    </lineage>
</organism>
<dbReference type="SUPFAM" id="SSF51905">
    <property type="entry name" value="FAD/NAD(P)-binding domain"/>
    <property type="match status" value="1"/>
</dbReference>
<dbReference type="UniPathway" id="UPA00253">
    <property type="reaction ID" value="UER00326"/>
</dbReference>
<dbReference type="InterPro" id="IPR036188">
    <property type="entry name" value="FAD/NAD-bd_sf"/>
</dbReference>
<comment type="catalytic activity">
    <reaction evidence="12">
        <text>L-aspartate + O2 = iminosuccinate + H2O2</text>
        <dbReference type="Rhea" id="RHEA:25876"/>
        <dbReference type="ChEBI" id="CHEBI:15379"/>
        <dbReference type="ChEBI" id="CHEBI:16240"/>
        <dbReference type="ChEBI" id="CHEBI:29991"/>
        <dbReference type="ChEBI" id="CHEBI:77875"/>
        <dbReference type="EC" id="1.4.3.16"/>
    </reaction>
    <physiologicalReaction direction="left-to-right" evidence="12">
        <dbReference type="Rhea" id="RHEA:25877"/>
    </physiologicalReaction>
</comment>
<feature type="domain" description="Fumarate reductase/succinate dehydrogenase flavoprotein-like C-terminal" evidence="15">
    <location>
        <begin position="389"/>
        <end position="464"/>
    </location>
</feature>
<feature type="domain" description="FAD-dependent oxidoreductase 2 FAD-binding" evidence="14">
    <location>
        <begin position="2"/>
        <end position="311"/>
    </location>
</feature>
<protein>
    <recommendedName>
        <fullName evidence="5">L-aspartate oxidase</fullName>
        <ecNumber evidence="4">1.4.3.16</ecNumber>
    </recommendedName>
    <alternativeName>
        <fullName evidence="11">Quinolinate synthase B</fullName>
    </alternativeName>
</protein>
<evidence type="ECO:0000259" key="14">
    <source>
        <dbReference type="Pfam" id="PF00890"/>
    </source>
</evidence>
<dbReference type="InterPro" id="IPR005288">
    <property type="entry name" value="NadB"/>
</dbReference>
<dbReference type="AlphaFoldDB" id="A0A8J2U126"/>
<evidence type="ECO:0000256" key="12">
    <source>
        <dbReference type="ARBA" id="ARBA00048305"/>
    </source>
</evidence>
<evidence type="ECO:0000256" key="13">
    <source>
        <dbReference type="SAM" id="MobiDB-lite"/>
    </source>
</evidence>
<evidence type="ECO:0000256" key="11">
    <source>
        <dbReference type="ARBA" id="ARBA00030386"/>
    </source>
</evidence>
<evidence type="ECO:0000256" key="1">
    <source>
        <dbReference type="ARBA" id="ARBA00001974"/>
    </source>
</evidence>
<dbReference type="GO" id="GO:0008734">
    <property type="term" value="F:L-aspartate oxidase activity"/>
    <property type="evidence" value="ECO:0007669"/>
    <property type="project" value="UniProtKB-EC"/>
</dbReference>